<proteinExistence type="predicted"/>
<dbReference type="AlphaFoldDB" id="A0A7C0U610"/>
<dbReference type="InterPro" id="IPR018704">
    <property type="entry name" value="SecYEG/CpoB_TPR"/>
</dbReference>
<accession>A0A7C0U610</accession>
<dbReference type="Proteomes" id="UP000885690">
    <property type="component" value="Unassembled WGS sequence"/>
</dbReference>
<protein>
    <submittedName>
        <fullName evidence="3">Tetratricopeptide repeat protein</fullName>
    </submittedName>
</protein>
<dbReference type="Gene3D" id="1.25.40.10">
    <property type="entry name" value="Tetratricopeptide repeat domain"/>
    <property type="match status" value="1"/>
</dbReference>
<dbReference type="InterPro" id="IPR019734">
    <property type="entry name" value="TPR_rpt"/>
</dbReference>
<dbReference type="Pfam" id="PF09976">
    <property type="entry name" value="TPR_21"/>
    <property type="match status" value="1"/>
</dbReference>
<name>A0A7C0U610_9BACT</name>
<dbReference type="SUPFAM" id="SSF48452">
    <property type="entry name" value="TPR-like"/>
    <property type="match status" value="1"/>
</dbReference>
<feature type="transmembrane region" description="Helical" evidence="1">
    <location>
        <begin position="74"/>
        <end position="95"/>
    </location>
</feature>
<organism evidence="3">
    <name type="scientific">Thermosulfidibacter takaii</name>
    <dbReference type="NCBI Taxonomy" id="412593"/>
    <lineage>
        <taxon>Bacteria</taxon>
        <taxon>Pseudomonadati</taxon>
        <taxon>Thermosulfidibacterota</taxon>
        <taxon>Thermosulfidibacteria</taxon>
        <taxon>Thermosulfidibacterales</taxon>
        <taxon>Thermosulfidibacteraceae</taxon>
    </lineage>
</organism>
<dbReference type="EMBL" id="DQWS01000117">
    <property type="protein sequence ID" value="HDD53032.1"/>
    <property type="molecule type" value="Genomic_DNA"/>
</dbReference>
<evidence type="ECO:0000313" key="3">
    <source>
        <dbReference type="EMBL" id="HDD53032.1"/>
    </source>
</evidence>
<dbReference type="InterPro" id="IPR011990">
    <property type="entry name" value="TPR-like_helical_dom_sf"/>
</dbReference>
<keyword evidence="1" id="KW-0812">Transmembrane</keyword>
<comment type="caution">
    <text evidence="3">The sequence shown here is derived from an EMBL/GenBank/DDBJ whole genome shotgun (WGS) entry which is preliminary data.</text>
</comment>
<reference evidence="3" key="1">
    <citation type="journal article" date="2020" name="mSystems">
        <title>Genome- and Community-Level Interaction Insights into Carbon Utilization and Element Cycling Functions of Hydrothermarchaeota in Hydrothermal Sediment.</title>
        <authorList>
            <person name="Zhou Z."/>
            <person name="Liu Y."/>
            <person name="Xu W."/>
            <person name="Pan J."/>
            <person name="Luo Z.H."/>
            <person name="Li M."/>
        </authorList>
    </citation>
    <scope>NUCLEOTIDE SEQUENCE [LARGE SCALE GENOMIC DNA]</scope>
    <source>
        <strain evidence="3">HyVt-115</strain>
    </source>
</reference>
<feature type="domain" description="Ancillary SecYEG translocon subunit/Cell division coordinator CpoB TPR" evidence="2">
    <location>
        <begin position="68"/>
        <end position="172"/>
    </location>
</feature>
<keyword evidence="1" id="KW-0472">Membrane</keyword>
<evidence type="ECO:0000256" key="1">
    <source>
        <dbReference type="SAM" id="Phobius"/>
    </source>
</evidence>
<sequence length="265" mass="30229">MLQETSLTGRGLLVFFWVQGSPGRRPWRFSLQERSWQRGWEVRGMAKRPVEVEASDPFLEAFSKALDWVLKNKLLVIGGLVAFFVVMAAAAGWVYHRSSYEKRGGLAFARALRIYRGLPPQAKADDVEQAVRAFRVVVKEYSNSKWASFAHLYVGKCYSRMGKGEDAVREYALGVQGIRSEKYFWPQWLTALALAREPDKGIDTLKEGLKGEKPFLEPYLRYNLALLYQEKGDLDKAVGILEDLRGRFPSSPFGMEAQRLLEVLR</sequence>
<evidence type="ECO:0000259" key="2">
    <source>
        <dbReference type="Pfam" id="PF09976"/>
    </source>
</evidence>
<dbReference type="Pfam" id="PF13174">
    <property type="entry name" value="TPR_6"/>
    <property type="match status" value="1"/>
</dbReference>
<keyword evidence="1" id="KW-1133">Transmembrane helix</keyword>
<gene>
    <name evidence="3" type="ORF">ENF32_03060</name>
</gene>